<accession>A0A2I0V8C7</accession>
<evidence type="ECO:0000313" key="1">
    <source>
        <dbReference type="EMBL" id="PKU59664.1"/>
    </source>
</evidence>
<dbReference type="Proteomes" id="UP000233837">
    <property type="component" value="Unassembled WGS sequence"/>
</dbReference>
<evidence type="ECO:0000313" key="2">
    <source>
        <dbReference type="Proteomes" id="UP000233837"/>
    </source>
</evidence>
<sequence length="190" mass="20469">MLVVVLKVIVDSKTGSLAKTRSNGARYSSIYAKTLVIKEGCLLNIESMPVTGNGKGVLLSEEITEKDSENQEKTYKDCNVTKSVGNRKIDGIEDQNVVRQCISGERNHVVPKVNEAGEEWELEVFDRGKDGSASHEVFTTGKSLITGGIFRRLSGGLVSGGFPAVFDGLFPTKFSGGFPTANFPAKFCDG</sequence>
<reference evidence="1 2" key="2">
    <citation type="journal article" date="2017" name="Nature">
        <title>The Apostasia genome and the evolution of orchids.</title>
        <authorList>
            <person name="Zhang G.Q."/>
            <person name="Liu K.W."/>
            <person name="Li Z."/>
            <person name="Lohaus R."/>
            <person name="Hsiao Y.Y."/>
            <person name="Niu S.C."/>
            <person name="Wang J.Y."/>
            <person name="Lin Y.C."/>
            <person name="Xu Q."/>
            <person name="Chen L.J."/>
            <person name="Yoshida K."/>
            <person name="Fujiwara S."/>
            <person name="Wang Z.W."/>
            <person name="Zhang Y.Q."/>
            <person name="Mitsuda N."/>
            <person name="Wang M."/>
            <person name="Liu G.H."/>
            <person name="Pecoraro L."/>
            <person name="Huang H.X."/>
            <person name="Xiao X.J."/>
            <person name="Lin M."/>
            <person name="Wu X.Y."/>
            <person name="Wu W.L."/>
            <person name="Chen Y.Y."/>
            <person name="Chang S.B."/>
            <person name="Sakamoto S."/>
            <person name="Ohme-Takagi M."/>
            <person name="Yagi M."/>
            <person name="Zeng S.J."/>
            <person name="Shen C.Y."/>
            <person name="Yeh C.M."/>
            <person name="Luo Y.B."/>
            <person name="Tsai W.C."/>
            <person name="Van de Peer Y."/>
            <person name="Liu Z.J."/>
        </authorList>
    </citation>
    <scope>NUCLEOTIDE SEQUENCE [LARGE SCALE GENOMIC DNA]</scope>
    <source>
        <tissue evidence="1">The whole plant</tissue>
    </source>
</reference>
<proteinExistence type="predicted"/>
<organism evidence="1 2">
    <name type="scientific">Dendrobium catenatum</name>
    <dbReference type="NCBI Taxonomy" id="906689"/>
    <lineage>
        <taxon>Eukaryota</taxon>
        <taxon>Viridiplantae</taxon>
        <taxon>Streptophyta</taxon>
        <taxon>Embryophyta</taxon>
        <taxon>Tracheophyta</taxon>
        <taxon>Spermatophyta</taxon>
        <taxon>Magnoliopsida</taxon>
        <taxon>Liliopsida</taxon>
        <taxon>Asparagales</taxon>
        <taxon>Orchidaceae</taxon>
        <taxon>Epidendroideae</taxon>
        <taxon>Malaxideae</taxon>
        <taxon>Dendrobiinae</taxon>
        <taxon>Dendrobium</taxon>
    </lineage>
</organism>
<gene>
    <name evidence="1" type="ORF">MA16_Dca024641</name>
</gene>
<dbReference type="EMBL" id="KZ504076">
    <property type="protein sequence ID" value="PKU59664.1"/>
    <property type="molecule type" value="Genomic_DNA"/>
</dbReference>
<protein>
    <submittedName>
        <fullName evidence="1">Uncharacterized protein</fullName>
    </submittedName>
</protein>
<dbReference type="AlphaFoldDB" id="A0A2I0V8C7"/>
<reference evidence="1 2" key="1">
    <citation type="journal article" date="2016" name="Sci. Rep.">
        <title>The Dendrobium catenatum Lindl. genome sequence provides insights into polysaccharide synthase, floral development and adaptive evolution.</title>
        <authorList>
            <person name="Zhang G.Q."/>
            <person name="Xu Q."/>
            <person name="Bian C."/>
            <person name="Tsai W.C."/>
            <person name="Yeh C.M."/>
            <person name="Liu K.W."/>
            <person name="Yoshida K."/>
            <person name="Zhang L.S."/>
            <person name="Chang S.B."/>
            <person name="Chen F."/>
            <person name="Shi Y."/>
            <person name="Su Y.Y."/>
            <person name="Zhang Y.Q."/>
            <person name="Chen L.J."/>
            <person name="Yin Y."/>
            <person name="Lin M."/>
            <person name="Huang H."/>
            <person name="Deng H."/>
            <person name="Wang Z.W."/>
            <person name="Zhu S.L."/>
            <person name="Zhao X."/>
            <person name="Deng C."/>
            <person name="Niu S.C."/>
            <person name="Huang J."/>
            <person name="Wang M."/>
            <person name="Liu G.H."/>
            <person name="Yang H.J."/>
            <person name="Xiao X.J."/>
            <person name="Hsiao Y.Y."/>
            <person name="Wu W.L."/>
            <person name="Chen Y.Y."/>
            <person name="Mitsuda N."/>
            <person name="Ohme-Takagi M."/>
            <person name="Luo Y.B."/>
            <person name="Van de Peer Y."/>
            <person name="Liu Z.J."/>
        </authorList>
    </citation>
    <scope>NUCLEOTIDE SEQUENCE [LARGE SCALE GENOMIC DNA]</scope>
    <source>
        <tissue evidence="1">The whole plant</tissue>
    </source>
</reference>
<keyword evidence="2" id="KW-1185">Reference proteome</keyword>
<name>A0A2I0V8C7_9ASPA</name>